<dbReference type="AlphaFoldDB" id="K1PMT9"/>
<dbReference type="HOGENOM" id="CLU_2485506_0_0_1"/>
<accession>K1PMT9</accession>
<proteinExistence type="predicted"/>
<reference evidence="1" key="1">
    <citation type="journal article" date="2012" name="Nature">
        <title>The oyster genome reveals stress adaptation and complexity of shell formation.</title>
        <authorList>
            <person name="Zhang G."/>
            <person name="Fang X."/>
            <person name="Guo X."/>
            <person name="Li L."/>
            <person name="Luo R."/>
            <person name="Xu F."/>
            <person name="Yang P."/>
            <person name="Zhang L."/>
            <person name="Wang X."/>
            <person name="Qi H."/>
            <person name="Xiong Z."/>
            <person name="Que H."/>
            <person name="Xie Y."/>
            <person name="Holland P.W."/>
            <person name="Paps J."/>
            <person name="Zhu Y."/>
            <person name="Wu F."/>
            <person name="Chen Y."/>
            <person name="Wang J."/>
            <person name="Peng C."/>
            <person name="Meng J."/>
            <person name="Yang L."/>
            <person name="Liu J."/>
            <person name="Wen B."/>
            <person name="Zhang N."/>
            <person name="Huang Z."/>
            <person name="Zhu Q."/>
            <person name="Feng Y."/>
            <person name="Mount A."/>
            <person name="Hedgecock D."/>
            <person name="Xu Z."/>
            <person name="Liu Y."/>
            <person name="Domazet-Loso T."/>
            <person name="Du Y."/>
            <person name="Sun X."/>
            <person name="Zhang S."/>
            <person name="Liu B."/>
            <person name="Cheng P."/>
            <person name="Jiang X."/>
            <person name="Li J."/>
            <person name="Fan D."/>
            <person name="Wang W."/>
            <person name="Fu W."/>
            <person name="Wang T."/>
            <person name="Wang B."/>
            <person name="Zhang J."/>
            <person name="Peng Z."/>
            <person name="Li Y."/>
            <person name="Li N."/>
            <person name="Wang J."/>
            <person name="Chen M."/>
            <person name="He Y."/>
            <person name="Tan F."/>
            <person name="Song X."/>
            <person name="Zheng Q."/>
            <person name="Huang R."/>
            <person name="Yang H."/>
            <person name="Du X."/>
            <person name="Chen L."/>
            <person name="Yang M."/>
            <person name="Gaffney P.M."/>
            <person name="Wang S."/>
            <person name="Luo L."/>
            <person name="She Z."/>
            <person name="Ming Y."/>
            <person name="Huang W."/>
            <person name="Zhang S."/>
            <person name="Huang B."/>
            <person name="Zhang Y."/>
            <person name="Qu T."/>
            <person name="Ni P."/>
            <person name="Miao G."/>
            <person name="Wang J."/>
            <person name="Wang Q."/>
            <person name="Steinberg C.E."/>
            <person name="Wang H."/>
            <person name="Li N."/>
            <person name="Qian L."/>
            <person name="Zhang G."/>
            <person name="Li Y."/>
            <person name="Yang H."/>
            <person name="Liu X."/>
            <person name="Wang J."/>
            <person name="Yin Y."/>
            <person name="Wang J."/>
        </authorList>
    </citation>
    <scope>NUCLEOTIDE SEQUENCE [LARGE SCALE GENOMIC DNA]</scope>
    <source>
        <strain evidence="1">05x7-T-G4-1.051#20</strain>
    </source>
</reference>
<protein>
    <submittedName>
        <fullName evidence="1">Uncharacterized protein</fullName>
    </submittedName>
</protein>
<name>K1PMT9_MAGGI</name>
<sequence>MKDWVNHIIRRLTHGQVVPVEEEENEEEHDNCFCKWMDESGDQTLHFICHIVLPCLESIFMFREGVRENHHHLVENARKIFRQIRYG</sequence>
<evidence type="ECO:0000313" key="1">
    <source>
        <dbReference type="EMBL" id="EKC22963.1"/>
    </source>
</evidence>
<gene>
    <name evidence="1" type="ORF">CGI_10001068</name>
</gene>
<dbReference type="InParanoid" id="K1PMT9"/>
<dbReference type="EMBL" id="JH816230">
    <property type="protein sequence ID" value="EKC22963.1"/>
    <property type="molecule type" value="Genomic_DNA"/>
</dbReference>
<organism evidence="1">
    <name type="scientific">Magallana gigas</name>
    <name type="common">Pacific oyster</name>
    <name type="synonym">Crassostrea gigas</name>
    <dbReference type="NCBI Taxonomy" id="29159"/>
    <lineage>
        <taxon>Eukaryota</taxon>
        <taxon>Metazoa</taxon>
        <taxon>Spiralia</taxon>
        <taxon>Lophotrochozoa</taxon>
        <taxon>Mollusca</taxon>
        <taxon>Bivalvia</taxon>
        <taxon>Autobranchia</taxon>
        <taxon>Pteriomorphia</taxon>
        <taxon>Ostreida</taxon>
        <taxon>Ostreoidea</taxon>
        <taxon>Ostreidae</taxon>
        <taxon>Magallana</taxon>
    </lineage>
</organism>